<reference evidence="1 2" key="2">
    <citation type="journal article" date="2022" name="Mol. Ecol. Resour.">
        <title>The genomes of chicory, endive, great burdock and yacon provide insights into Asteraceae paleo-polyploidization history and plant inulin production.</title>
        <authorList>
            <person name="Fan W."/>
            <person name="Wang S."/>
            <person name="Wang H."/>
            <person name="Wang A."/>
            <person name="Jiang F."/>
            <person name="Liu H."/>
            <person name="Zhao H."/>
            <person name="Xu D."/>
            <person name="Zhang Y."/>
        </authorList>
    </citation>
    <scope>NUCLEOTIDE SEQUENCE [LARGE SCALE GENOMIC DNA]</scope>
    <source>
        <strain evidence="2">cv. Yunnan</strain>
        <tissue evidence="1">Leaves</tissue>
    </source>
</reference>
<evidence type="ECO:0000313" key="1">
    <source>
        <dbReference type="EMBL" id="KAI3815530.1"/>
    </source>
</evidence>
<sequence>MERYYGNSYQGRRLAQTDHYVNVWCEICGGPHYSQECPDSSGYSTDYYGRRNWSVWFMIDKDIQAIMDEVPITVTEGEAQVPPLGMSSDLDLIGDEFYTDSLQAHAIPRDTLRLSYPPSVYTPWSCGPEPIEDDFFSDDHKAEVEESSDDTVGYGPGKYSEPDLIEPIFENLKFLGDELNSSNTFDTLRLFFKYNVIQDLESEDECCEEELHEFEEEMVEKAQVPSWEDEFSDELKDLPTPMEEEFNPLGDLKLLEDLLHQEPSVGMEEEVQADEVTKEPREELVSDPPRCTRKSKKKRPVDEAEGKKPQQQKAPRGREERMRIGPN</sequence>
<gene>
    <name evidence="1" type="ORF">L1987_15201</name>
</gene>
<comment type="caution">
    <text evidence="1">The sequence shown here is derived from an EMBL/GenBank/DDBJ whole genome shotgun (WGS) entry which is preliminary data.</text>
</comment>
<dbReference type="EMBL" id="CM042022">
    <property type="protein sequence ID" value="KAI3815530.1"/>
    <property type="molecule type" value="Genomic_DNA"/>
</dbReference>
<organism evidence="1 2">
    <name type="scientific">Smallanthus sonchifolius</name>
    <dbReference type="NCBI Taxonomy" id="185202"/>
    <lineage>
        <taxon>Eukaryota</taxon>
        <taxon>Viridiplantae</taxon>
        <taxon>Streptophyta</taxon>
        <taxon>Embryophyta</taxon>
        <taxon>Tracheophyta</taxon>
        <taxon>Spermatophyta</taxon>
        <taxon>Magnoliopsida</taxon>
        <taxon>eudicotyledons</taxon>
        <taxon>Gunneridae</taxon>
        <taxon>Pentapetalae</taxon>
        <taxon>asterids</taxon>
        <taxon>campanulids</taxon>
        <taxon>Asterales</taxon>
        <taxon>Asteraceae</taxon>
        <taxon>Asteroideae</taxon>
        <taxon>Heliantheae alliance</taxon>
        <taxon>Millerieae</taxon>
        <taxon>Smallanthus</taxon>
    </lineage>
</organism>
<accession>A0ACB9J6Y8</accession>
<evidence type="ECO:0000313" key="2">
    <source>
        <dbReference type="Proteomes" id="UP001056120"/>
    </source>
</evidence>
<reference evidence="2" key="1">
    <citation type="journal article" date="2022" name="Mol. Ecol. Resour.">
        <title>The genomes of chicory, endive, great burdock and yacon provide insights into Asteraceae palaeo-polyploidization history and plant inulin production.</title>
        <authorList>
            <person name="Fan W."/>
            <person name="Wang S."/>
            <person name="Wang H."/>
            <person name="Wang A."/>
            <person name="Jiang F."/>
            <person name="Liu H."/>
            <person name="Zhao H."/>
            <person name="Xu D."/>
            <person name="Zhang Y."/>
        </authorList>
    </citation>
    <scope>NUCLEOTIDE SEQUENCE [LARGE SCALE GENOMIC DNA]</scope>
    <source>
        <strain evidence="2">cv. Yunnan</strain>
    </source>
</reference>
<dbReference type="Proteomes" id="UP001056120">
    <property type="component" value="Linkage Group LG05"/>
</dbReference>
<name>A0ACB9J6Y8_9ASTR</name>
<keyword evidence="2" id="KW-1185">Reference proteome</keyword>
<proteinExistence type="predicted"/>
<protein>
    <submittedName>
        <fullName evidence="1">Uncharacterized protein</fullName>
    </submittedName>
</protein>